<dbReference type="SUPFAM" id="SSF56300">
    <property type="entry name" value="Metallo-dependent phosphatases"/>
    <property type="match status" value="1"/>
</dbReference>
<keyword evidence="6" id="KW-0479">Metal-binding</keyword>
<evidence type="ECO:0000256" key="6">
    <source>
        <dbReference type="ARBA" id="ARBA00022723"/>
    </source>
</evidence>
<name>A0AA86SBC9_9FABA</name>
<keyword evidence="5" id="KW-0964">Secreted</keyword>
<dbReference type="InterPro" id="IPR004843">
    <property type="entry name" value="Calcineurin-like_PHP"/>
</dbReference>
<dbReference type="InterPro" id="IPR011230">
    <property type="entry name" value="PAP14/16/28/29"/>
</dbReference>
<dbReference type="FunFam" id="3.60.21.10:FF:000038">
    <property type="entry name" value="Probable inactive purple acid phosphatase 29"/>
    <property type="match status" value="1"/>
</dbReference>
<accession>A0AA86SBC9</accession>
<dbReference type="Proteomes" id="UP001189624">
    <property type="component" value="Chromosome 4"/>
</dbReference>
<evidence type="ECO:0000256" key="2">
    <source>
        <dbReference type="ARBA" id="ARBA00004613"/>
    </source>
</evidence>
<keyword evidence="10" id="KW-0325">Glycoprotein</keyword>
<evidence type="ECO:0000256" key="5">
    <source>
        <dbReference type="ARBA" id="ARBA00022525"/>
    </source>
</evidence>
<dbReference type="GO" id="GO:0005737">
    <property type="term" value="C:cytoplasm"/>
    <property type="evidence" value="ECO:0007669"/>
    <property type="project" value="TreeGrafter"/>
</dbReference>
<evidence type="ECO:0000256" key="4">
    <source>
        <dbReference type="ARBA" id="ARBA00011738"/>
    </source>
</evidence>
<comment type="similarity">
    <text evidence="3">Belongs to the metallophosphoesterase superfamily. Purple acid phosphatase family.</text>
</comment>
<dbReference type="CDD" id="cd07383">
    <property type="entry name" value="MPP_Dcr2"/>
    <property type="match status" value="1"/>
</dbReference>
<dbReference type="Gene3D" id="3.60.21.10">
    <property type="match status" value="1"/>
</dbReference>
<protein>
    <recommendedName>
        <fullName evidence="11">Calcineurin-like phosphoesterase domain-containing protein</fullName>
    </recommendedName>
</protein>
<dbReference type="GO" id="GO:0016788">
    <property type="term" value="F:hydrolase activity, acting on ester bonds"/>
    <property type="evidence" value="ECO:0007669"/>
    <property type="project" value="TreeGrafter"/>
</dbReference>
<feature type="domain" description="Calcineurin-like phosphoesterase" evidence="11">
    <location>
        <begin position="66"/>
        <end position="326"/>
    </location>
</feature>
<dbReference type="GO" id="GO:0005576">
    <property type="term" value="C:extracellular region"/>
    <property type="evidence" value="ECO:0007669"/>
    <property type="project" value="UniProtKB-SubCell"/>
</dbReference>
<evidence type="ECO:0000313" key="13">
    <source>
        <dbReference type="Proteomes" id="UP001189624"/>
    </source>
</evidence>
<dbReference type="GO" id="GO:0046872">
    <property type="term" value="F:metal ion binding"/>
    <property type="evidence" value="ECO:0007669"/>
    <property type="project" value="UniProtKB-KW"/>
</dbReference>
<evidence type="ECO:0000256" key="3">
    <source>
        <dbReference type="ARBA" id="ARBA00008723"/>
    </source>
</evidence>
<evidence type="ECO:0000256" key="8">
    <source>
        <dbReference type="ARBA" id="ARBA00022833"/>
    </source>
</evidence>
<reference evidence="12" key="1">
    <citation type="submission" date="2023-10" db="EMBL/GenBank/DDBJ databases">
        <authorList>
            <person name="Domelevo Entfellner J.-B."/>
        </authorList>
    </citation>
    <scope>NUCLEOTIDE SEQUENCE</scope>
</reference>
<evidence type="ECO:0000256" key="7">
    <source>
        <dbReference type="ARBA" id="ARBA00022729"/>
    </source>
</evidence>
<organism evidence="12 13">
    <name type="scientific">Sphenostylis stenocarpa</name>
    <dbReference type="NCBI Taxonomy" id="92480"/>
    <lineage>
        <taxon>Eukaryota</taxon>
        <taxon>Viridiplantae</taxon>
        <taxon>Streptophyta</taxon>
        <taxon>Embryophyta</taxon>
        <taxon>Tracheophyta</taxon>
        <taxon>Spermatophyta</taxon>
        <taxon>Magnoliopsida</taxon>
        <taxon>eudicotyledons</taxon>
        <taxon>Gunneridae</taxon>
        <taxon>Pentapetalae</taxon>
        <taxon>rosids</taxon>
        <taxon>fabids</taxon>
        <taxon>Fabales</taxon>
        <taxon>Fabaceae</taxon>
        <taxon>Papilionoideae</taxon>
        <taxon>50 kb inversion clade</taxon>
        <taxon>NPAAA clade</taxon>
        <taxon>indigoferoid/millettioid clade</taxon>
        <taxon>Phaseoleae</taxon>
        <taxon>Sphenostylis</taxon>
    </lineage>
</organism>
<evidence type="ECO:0000256" key="9">
    <source>
        <dbReference type="ARBA" id="ARBA00023004"/>
    </source>
</evidence>
<evidence type="ECO:0000256" key="10">
    <source>
        <dbReference type="ARBA" id="ARBA00023180"/>
    </source>
</evidence>
<evidence type="ECO:0000313" key="12">
    <source>
        <dbReference type="EMBL" id="CAJ1950603.1"/>
    </source>
</evidence>
<dbReference type="EMBL" id="OY731401">
    <property type="protein sequence ID" value="CAJ1950603.1"/>
    <property type="molecule type" value="Genomic_DNA"/>
</dbReference>
<comment type="subcellular location">
    <subcellularLocation>
        <location evidence="2">Secreted</location>
    </subcellularLocation>
</comment>
<comment type="cofactor">
    <cofactor evidence="1">
        <name>Zn(2+)</name>
        <dbReference type="ChEBI" id="CHEBI:29105"/>
    </cofactor>
</comment>
<comment type="subunit">
    <text evidence="4">Homodimer.</text>
</comment>
<keyword evidence="13" id="KW-1185">Reference proteome</keyword>
<gene>
    <name evidence="12" type="ORF">AYBTSS11_LOCUS14344</name>
</gene>
<dbReference type="PANTHER" id="PTHR32440">
    <property type="entry name" value="PHOSPHATASE DCR2-RELATED-RELATED"/>
    <property type="match status" value="1"/>
</dbReference>
<dbReference type="Gramene" id="rna-AYBTSS11_LOCUS14344">
    <property type="protein sequence ID" value="CAJ1950603.1"/>
    <property type="gene ID" value="gene-AYBTSS11_LOCUS14344"/>
</dbReference>
<keyword evidence="9" id="KW-0408">Iron</keyword>
<dbReference type="PANTHER" id="PTHR32440:SF0">
    <property type="entry name" value="PHOSPHATASE DCR2-RELATED"/>
    <property type="match status" value="1"/>
</dbReference>
<dbReference type="Pfam" id="PF00149">
    <property type="entry name" value="Metallophos"/>
    <property type="match status" value="1"/>
</dbReference>
<dbReference type="AlphaFoldDB" id="A0AA86SBC9"/>
<dbReference type="PIRSF" id="PIRSF030250">
    <property type="entry name" value="Ptase_At2g46880"/>
    <property type="match status" value="1"/>
</dbReference>
<proteinExistence type="inferred from homology"/>
<evidence type="ECO:0000259" key="11">
    <source>
        <dbReference type="Pfam" id="PF00149"/>
    </source>
</evidence>
<evidence type="ECO:0000256" key="1">
    <source>
        <dbReference type="ARBA" id="ARBA00001947"/>
    </source>
</evidence>
<dbReference type="InterPro" id="IPR029052">
    <property type="entry name" value="Metallo-depent_PP-like"/>
</dbReference>
<keyword evidence="8" id="KW-0862">Zinc</keyword>
<keyword evidence="7" id="KW-0732">Signal</keyword>
<sequence length="425" mass="46314">MPETVMISSKRNVFGSKGRTGLDFMILVVTGSWFCLTALCVSATTQADPPSPQKNQKLRFGQNGEFKILQVADMHYANGKTTPCLDVLPSQNFSCSDLNTTVFVNRMIQAEKPNLIVFTGDNIFGFDCSDSAKSLEAAFAPAIASNIPWVAVLGNHDQEGTLSREGVMKHIVGMKNTLSKFNPPEVHIIDGFGNYNLEVGGVKGSGFENKSVLNLYFLDSGDYSKVSSIFGYDWIKPSQQLWFQRTSAKLKKAYLSGPMSQKDAAPGLTYFHIPLPEYASFDSSNMTGGKLEPDGNGISSPSVNSGFFTTLVSAGDVKAVFTGHDHLNDFCGNLMNIQLCYAGGFGYHAYGKAGWPRRARVVVASLEKTEKGSWGDVKSIKTWKRLDDQHLTGIDGEVLWSKSSGGKISSDTCKTTLVLHKLDTE</sequence>